<feature type="non-terminal residue" evidence="1">
    <location>
        <position position="586"/>
    </location>
</feature>
<proteinExistence type="predicted"/>
<dbReference type="Gene3D" id="2.120.10.80">
    <property type="entry name" value="Kelch-type beta propeller"/>
    <property type="match status" value="2"/>
</dbReference>
<organism evidence="1 2">
    <name type="scientific">candidate division TA06 bacterium</name>
    <dbReference type="NCBI Taxonomy" id="2250710"/>
    <lineage>
        <taxon>Bacteria</taxon>
        <taxon>Bacteria division TA06</taxon>
    </lineage>
</organism>
<accession>A0A660SE04</accession>
<dbReference type="Proteomes" id="UP000271125">
    <property type="component" value="Unassembled WGS sequence"/>
</dbReference>
<comment type="caution">
    <text evidence="1">The sequence shown here is derived from an EMBL/GenBank/DDBJ whole genome shotgun (WGS) entry which is preliminary data.</text>
</comment>
<dbReference type="SMART" id="SM00612">
    <property type="entry name" value="Kelch"/>
    <property type="match status" value="5"/>
</dbReference>
<dbReference type="InterPro" id="IPR006652">
    <property type="entry name" value="Kelch_1"/>
</dbReference>
<evidence type="ECO:0000313" key="2">
    <source>
        <dbReference type="Proteomes" id="UP000271125"/>
    </source>
</evidence>
<dbReference type="PANTHER" id="PTHR45632:SF5">
    <property type="entry name" value="KELCH-LIKE PROTEIN 22"/>
    <property type="match status" value="1"/>
</dbReference>
<dbReference type="InterPro" id="IPR015915">
    <property type="entry name" value="Kelch-typ_b-propeller"/>
</dbReference>
<dbReference type="SUPFAM" id="SSF50965">
    <property type="entry name" value="Galactose oxidase, central domain"/>
    <property type="match status" value="1"/>
</dbReference>
<dbReference type="Pfam" id="PF24681">
    <property type="entry name" value="Kelch_KLHDC2_KLHL20_DRC7"/>
    <property type="match status" value="1"/>
</dbReference>
<evidence type="ECO:0000313" key="1">
    <source>
        <dbReference type="EMBL" id="RKX68907.1"/>
    </source>
</evidence>
<sequence>MNKGNFLLVMLGVLFVLFIFSPMFIFADYWVTKTYRPITGMTPGADTIDGIIYCMGGYRGVYVSENDAYNPATDTWTTKAPIPIGIYGFAMATVNGKIYIIGGRGDNGHTDSTRIYDSVTDTWTVGASMPTIRENCKAAVVNGKIYVIGGDINYSSVFSNNEMYDPIADTWTIKTPMPTGRFGPAIAVVDDKIYVIGGAMGNTSYTNKNEIYDPTTDIWATGDTISKSKRNCSAGVVDGKIYVIGGWNGSNLSDNDMYNPITDTWTPKTSMHIARNGLATAVVNNKIYAIGGYTGSYTGACEEYNLVYDIGVIAILYPDSGIVGAGYHHISGMVKNFGEISESFKVFTTVFDTTNGWSQIFADTVSVSSLAIQDSIVVDFDSVNFEEDKVYLTKIYVSLPDANITNDTMSVYSSTKHCKVMFVEDAEGYGAPYHPDSTWFIPLQNLLGDSIYWYGLTNDEYENGPSLAAMQHADLVIWNCYDYYNAASFTDYDTTNINDYIAGGGKIWLIGQDIVYSNTDKGKDKTRSRGTRTVWSWLTNNFGVDSVYEDYLEEYTMNIQGQNEIFGNIIHVVSDFDPGFDGYLYP</sequence>
<reference evidence="1 2" key="1">
    <citation type="submission" date="2018-06" db="EMBL/GenBank/DDBJ databases">
        <title>Extensive metabolic versatility and redundancy in microbially diverse, dynamic hydrothermal sediments.</title>
        <authorList>
            <person name="Dombrowski N."/>
            <person name="Teske A."/>
            <person name="Baker B.J."/>
        </authorList>
    </citation>
    <scope>NUCLEOTIDE SEQUENCE [LARGE SCALE GENOMIC DNA]</scope>
    <source>
        <strain evidence="1">B10_G13</strain>
    </source>
</reference>
<dbReference type="InterPro" id="IPR011043">
    <property type="entry name" value="Gal_Oxase/kelch_b-propeller"/>
</dbReference>
<protein>
    <submittedName>
        <fullName evidence="1">Uncharacterized protein</fullName>
    </submittedName>
</protein>
<dbReference type="EMBL" id="QNBD01000231">
    <property type="protein sequence ID" value="RKX68907.1"/>
    <property type="molecule type" value="Genomic_DNA"/>
</dbReference>
<gene>
    <name evidence="1" type="ORF">DRP43_04990</name>
</gene>
<dbReference type="Pfam" id="PF01344">
    <property type="entry name" value="Kelch_1"/>
    <property type="match status" value="1"/>
</dbReference>
<dbReference type="PANTHER" id="PTHR45632">
    <property type="entry name" value="LD33804P"/>
    <property type="match status" value="1"/>
</dbReference>
<dbReference type="AlphaFoldDB" id="A0A660SE04"/>
<name>A0A660SE04_UNCT6</name>